<dbReference type="InterPro" id="IPR041347">
    <property type="entry name" value="MftR_C"/>
</dbReference>
<evidence type="ECO:0000256" key="3">
    <source>
        <dbReference type="ARBA" id="ARBA00023163"/>
    </source>
</evidence>
<dbReference type="PANTHER" id="PTHR30055:SF238">
    <property type="entry name" value="MYCOFACTOCIN BIOSYNTHESIS TRANSCRIPTIONAL REGULATOR MFTR-RELATED"/>
    <property type="match status" value="1"/>
</dbReference>
<reference evidence="6 7" key="1">
    <citation type="submission" date="2020-03" db="EMBL/GenBank/DDBJ databases">
        <title>A novel species.</title>
        <authorList>
            <person name="Gao J."/>
        </authorList>
    </citation>
    <scope>NUCLEOTIDE SEQUENCE [LARGE SCALE GENOMIC DNA]</scope>
    <source>
        <strain evidence="6 7">QMT-12</strain>
    </source>
</reference>
<keyword evidence="3" id="KW-0804">Transcription</keyword>
<dbReference type="EMBL" id="CP050177">
    <property type="protein sequence ID" value="QIQ06029.1"/>
    <property type="molecule type" value="Genomic_DNA"/>
</dbReference>
<proteinExistence type="predicted"/>
<gene>
    <name evidence="6" type="ORF">HA039_30295</name>
</gene>
<dbReference type="RefSeq" id="WP_167034700.1">
    <property type="nucleotide sequence ID" value="NZ_CP050177.1"/>
</dbReference>
<evidence type="ECO:0000313" key="6">
    <source>
        <dbReference type="EMBL" id="QIQ06029.1"/>
    </source>
</evidence>
<dbReference type="SUPFAM" id="SSF46689">
    <property type="entry name" value="Homeodomain-like"/>
    <property type="match status" value="1"/>
</dbReference>
<dbReference type="PRINTS" id="PR00455">
    <property type="entry name" value="HTHTETR"/>
</dbReference>
<dbReference type="InterPro" id="IPR050109">
    <property type="entry name" value="HTH-type_TetR-like_transc_reg"/>
</dbReference>
<evidence type="ECO:0000256" key="2">
    <source>
        <dbReference type="ARBA" id="ARBA00023125"/>
    </source>
</evidence>
<dbReference type="KEGG" id="slia:HA039_30295"/>
<dbReference type="InterPro" id="IPR001647">
    <property type="entry name" value="HTH_TetR"/>
</dbReference>
<feature type="DNA-binding region" description="H-T-H motif" evidence="4">
    <location>
        <begin position="29"/>
        <end position="48"/>
    </location>
</feature>
<protein>
    <submittedName>
        <fullName evidence="6">TetR family transcriptional regulator</fullName>
    </submittedName>
</protein>
<dbReference type="Pfam" id="PF00440">
    <property type="entry name" value="TetR_N"/>
    <property type="match status" value="1"/>
</dbReference>
<feature type="domain" description="HTH tetR-type" evidence="5">
    <location>
        <begin position="6"/>
        <end position="66"/>
    </location>
</feature>
<dbReference type="PROSITE" id="PS50977">
    <property type="entry name" value="HTH_TETR_2"/>
    <property type="match status" value="1"/>
</dbReference>
<dbReference type="PANTHER" id="PTHR30055">
    <property type="entry name" value="HTH-TYPE TRANSCRIPTIONAL REGULATOR RUTR"/>
    <property type="match status" value="1"/>
</dbReference>
<dbReference type="AlphaFoldDB" id="A0A6G9H704"/>
<dbReference type="Gene3D" id="1.10.357.10">
    <property type="entry name" value="Tetracycline Repressor, domain 2"/>
    <property type="match status" value="1"/>
</dbReference>
<evidence type="ECO:0000256" key="4">
    <source>
        <dbReference type="PROSITE-ProRule" id="PRU00335"/>
    </source>
</evidence>
<keyword evidence="2 4" id="KW-0238">DNA-binding</keyword>
<organism evidence="6 7">
    <name type="scientific">Streptomyces liangshanensis</name>
    <dbReference type="NCBI Taxonomy" id="2717324"/>
    <lineage>
        <taxon>Bacteria</taxon>
        <taxon>Bacillati</taxon>
        <taxon>Actinomycetota</taxon>
        <taxon>Actinomycetes</taxon>
        <taxon>Kitasatosporales</taxon>
        <taxon>Streptomycetaceae</taxon>
        <taxon>Streptomyces</taxon>
    </lineage>
</organism>
<dbReference type="Proteomes" id="UP000501179">
    <property type="component" value="Chromosome"/>
</dbReference>
<keyword evidence="7" id="KW-1185">Reference proteome</keyword>
<dbReference type="GO" id="GO:0000976">
    <property type="term" value="F:transcription cis-regulatory region binding"/>
    <property type="evidence" value="ECO:0007669"/>
    <property type="project" value="TreeGrafter"/>
</dbReference>
<dbReference type="Pfam" id="PF17754">
    <property type="entry name" value="TetR_C_14"/>
    <property type="match status" value="1"/>
</dbReference>
<evidence type="ECO:0000256" key="1">
    <source>
        <dbReference type="ARBA" id="ARBA00023015"/>
    </source>
</evidence>
<sequence length="189" mass="20623">MSRWEPDARGRLERAALELYSERGFEQTTAAQIAERAGLSERTFFRHYADKREVLFGGARLLEQTFVETLAAVPEAVAPMDAMGVTLEVVAEVFADRYEPARQRQAVIAANAELRERELIKLASLSSALASTFRGRGVEDTAARLAGEAGVAVFKVGFERWMGDGGRGLGEHLGEALVELRRLVVAGSA</sequence>
<evidence type="ECO:0000259" key="5">
    <source>
        <dbReference type="PROSITE" id="PS50977"/>
    </source>
</evidence>
<dbReference type="InterPro" id="IPR009057">
    <property type="entry name" value="Homeodomain-like_sf"/>
</dbReference>
<accession>A0A6G9H704</accession>
<evidence type="ECO:0000313" key="7">
    <source>
        <dbReference type="Proteomes" id="UP000501179"/>
    </source>
</evidence>
<dbReference type="GO" id="GO:0003700">
    <property type="term" value="F:DNA-binding transcription factor activity"/>
    <property type="evidence" value="ECO:0007669"/>
    <property type="project" value="TreeGrafter"/>
</dbReference>
<keyword evidence="1" id="KW-0805">Transcription regulation</keyword>
<name>A0A6G9H704_9ACTN</name>